<evidence type="ECO:0000313" key="2">
    <source>
        <dbReference type="Proteomes" id="UP000586827"/>
    </source>
</evidence>
<keyword evidence="2" id="KW-1185">Reference proteome</keyword>
<protein>
    <submittedName>
        <fullName evidence="1">Uncharacterized protein</fullName>
    </submittedName>
</protein>
<comment type="caution">
    <text evidence="1">The sequence shown here is derived from an EMBL/GenBank/DDBJ whole genome shotgun (WGS) entry which is preliminary data.</text>
</comment>
<gene>
    <name evidence="1" type="ORF">HLB23_25120</name>
</gene>
<dbReference type="EMBL" id="JABELX010000009">
    <property type="protein sequence ID" value="NNH73103.1"/>
    <property type="molecule type" value="Genomic_DNA"/>
</dbReference>
<dbReference type="RefSeq" id="WP_157552639.1">
    <property type="nucleotide sequence ID" value="NZ_JABELX010000009.1"/>
</dbReference>
<reference evidence="1 2" key="1">
    <citation type="submission" date="2020-05" db="EMBL/GenBank/DDBJ databases">
        <title>MicrobeNet Type strains.</title>
        <authorList>
            <person name="Nicholson A.C."/>
        </authorList>
    </citation>
    <scope>NUCLEOTIDE SEQUENCE [LARGE SCALE GENOMIC DNA]</scope>
    <source>
        <strain evidence="1 2">JCM 3224</strain>
    </source>
</reference>
<name>A0A849C2Z0_9NOCA</name>
<organism evidence="1 2">
    <name type="scientific">Nocardia uniformis</name>
    <dbReference type="NCBI Taxonomy" id="53432"/>
    <lineage>
        <taxon>Bacteria</taxon>
        <taxon>Bacillati</taxon>
        <taxon>Actinomycetota</taxon>
        <taxon>Actinomycetes</taxon>
        <taxon>Mycobacteriales</taxon>
        <taxon>Nocardiaceae</taxon>
        <taxon>Nocardia</taxon>
    </lineage>
</organism>
<evidence type="ECO:0000313" key="1">
    <source>
        <dbReference type="EMBL" id="NNH73103.1"/>
    </source>
</evidence>
<dbReference type="AlphaFoldDB" id="A0A849C2Z0"/>
<proteinExistence type="predicted"/>
<accession>A0A849C2Z0</accession>
<sequence length="94" mass="10372">MIVTRSNSNVIDTVEAQLREREHHGWRLTAPRSHVYAMVLYAVILSARAAHRFPATLDTADILDAIFDGIEPSDSDAAARPVEDAIAHHTVNVN</sequence>
<dbReference type="Proteomes" id="UP000586827">
    <property type="component" value="Unassembled WGS sequence"/>
</dbReference>